<evidence type="ECO:0000256" key="1">
    <source>
        <dbReference type="SAM" id="Phobius"/>
    </source>
</evidence>
<protein>
    <recommendedName>
        <fullName evidence="4">PEP-CTERM protein-sorting domain-containing protein</fullName>
    </recommendedName>
</protein>
<dbReference type="EMBL" id="LT670818">
    <property type="protein sequence ID" value="SHH06966.1"/>
    <property type="molecule type" value="Genomic_DNA"/>
</dbReference>
<gene>
    <name evidence="2" type="ORF">SAMN05444169_5574</name>
</gene>
<evidence type="ECO:0000313" key="3">
    <source>
        <dbReference type="Proteomes" id="UP000190675"/>
    </source>
</evidence>
<dbReference type="AlphaFoldDB" id="A0A1M5PZ75"/>
<keyword evidence="1" id="KW-0472">Membrane</keyword>
<keyword evidence="1" id="KW-0812">Transmembrane</keyword>
<dbReference type="RefSeq" id="WP_079568696.1">
    <property type="nucleotide sequence ID" value="NZ_LT670818.1"/>
</dbReference>
<organism evidence="2 3">
    <name type="scientific">Bradyrhizobium erythrophlei</name>
    <dbReference type="NCBI Taxonomy" id="1437360"/>
    <lineage>
        <taxon>Bacteria</taxon>
        <taxon>Pseudomonadati</taxon>
        <taxon>Pseudomonadota</taxon>
        <taxon>Alphaproteobacteria</taxon>
        <taxon>Hyphomicrobiales</taxon>
        <taxon>Nitrobacteraceae</taxon>
        <taxon>Bradyrhizobium</taxon>
    </lineage>
</organism>
<dbReference type="OrthoDB" id="8218339at2"/>
<evidence type="ECO:0008006" key="4">
    <source>
        <dbReference type="Google" id="ProtNLM"/>
    </source>
</evidence>
<evidence type="ECO:0000313" key="2">
    <source>
        <dbReference type="EMBL" id="SHH06966.1"/>
    </source>
</evidence>
<proteinExistence type="predicted"/>
<keyword evidence="1" id="KW-1133">Transmembrane helix</keyword>
<sequence>MDSSKPATHLELITNILVRTGDPAAFADKFGPSQEVVFNFVATDTITAGVPEASAWATLLLGFGSVGFVAYLNRPKASRMTATKLP</sequence>
<accession>A0A1M5PZ75</accession>
<dbReference type="Proteomes" id="UP000190675">
    <property type="component" value="Chromosome I"/>
</dbReference>
<reference evidence="2 3" key="1">
    <citation type="submission" date="2016-11" db="EMBL/GenBank/DDBJ databases">
        <authorList>
            <person name="Jaros S."/>
            <person name="Januszkiewicz K."/>
            <person name="Wedrychowicz H."/>
        </authorList>
    </citation>
    <scope>NUCLEOTIDE SEQUENCE [LARGE SCALE GENOMIC DNA]</scope>
    <source>
        <strain evidence="2 3">GAS242</strain>
    </source>
</reference>
<feature type="transmembrane region" description="Helical" evidence="1">
    <location>
        <begin position="53"/>
        <end position="72"/>
    </location>
</feature>
<name>A0A1M5PZ75_9BRAD</name>